<accession>A0AAP3FTP4</accession>
<feature type="non-terminal residue" evidence="1">
    <location>
        <position position="43"/>
    </location>
</feature>
<dbReference type="Proteomes" id="UP001067121">
    <property type="component" value="Unassembled WGS sequence"/>
</dbReference>
<evidence type="ECO:0000313" key="2">
    <source>
        <dbReference type="Proteomes" id="UP001067121"/>
    </source>
</evidence>
<reference evidence="1" key="1">
    <citation type="submission" date="2022-02" db="EMBL/GenBank/DDBJ databases">
        <title>Crop Bioprotection Bacillus Genome Sequencing.</title>
        <authorList>
            <person name="Dunlap C."/>
        </authorList>
    </citation>
    <scope>NUCLEOTIDE SEQUENCE</scope>
    <source>
        <strain evidence="1">98-1</strain>
    </source>
</reference>
<evidence type="ECO:0000313" key="1">
    <source>
        <dbReference type="EMBL" id="MCY8317556.1"/>
    </source>
</evidence>
<name>A0AAP3FTP4_BACVA</name>
<dbReference type="AlphaFoldDB" id="A0AAP3FTP4"/>
<dbReference type="PANTHER" id="PTHR39961">
    <property type="entry name" value="HYPOTHETICAL CYTOSOLIC PROTEIN"/>
    <property type="match status" value="1"/>
</dbReference>
<comment type="caution">
    <text evidence="1">The sequence shown here is derived from an EMBL/GenBank/DDBJ whole genome shotgun (WGS) entry which is preliminary data.</text>
</comment>
<organism evidence="1 2">
    <name type="scientific">Bacillus vallismortis</name>
    <dbReference type="NCBI Taxonomy" id="72361"/>
    <lineage>
        <taxon>Bacteria</taxon>
        <taxon>Bacillati</taxon>
        <taxon>Bacillota</taxon>
        <taxon>Bacilli</taxon>
        <taxon>Bacillales</taxon>
        <taxon>Bacillaceae</taxon>
        <taxon>Bacillus</taxon>
    </lineage>
</organism>
<dbReference type="PANTHER" id="PTHR39961:SF1">
    <property type="entry name" value="DUF458 DOMAIN-CONTAINING PROTEIN"/>
    <property type="match status" value="1"/>
</dbReference>
<gene>
    <name evidence="1" type="ORF">MOC71_12645</name>
</gene>
<sequence length="43" mass="5057">MADSFLFYNLSEAQMTFQDVMERLKAFVRKDPRSSYVLSIGTY</sequence>
<proteinExistence type="predicted"/>
<protein>
    <submittedName>
        <fullName evidence="1">Uncharacterized protein</fullName>
    </submittedName>
</protein>
<dbReference type="InterPro" id="IPR007405">
    <property type="entry name" value="Phage_KVP40_Orf299"/>
</dbReference>
<dbReference type="EMBL" id="JALAOH010000037">
    <property type="protein sequence ID" value="MCY8317556.1"/>
    <property type="molecule type" value="Genomic_DNA"/>
</dbReference>